<proteinExistence type="inferred from homology"/>
<evidence type="ECO:0000256" key="5">
    <source>
        <dbReference type="ARBA" id="ARBA00037941"/>
    </source>
</evidence>
<dbReference type="Proteomes" id="UP000028826">
    <property type="component" value="Unassembled WGS sequence"/>
</dbReference>
<evidence type="ECO:0000259" key="6">
    <source>
        <dbReference type="Pfam" id="PF01266"/>
    </source>
</evidence>
<evidence type="ECO:0000313" key="7">
    <source>
        <dbReference type="EMBL" id="KFI28305.1"/>
    </source>
</evidence>
<dbReference type="InterPro" id="IPR006076">
    <property type="entry name" value="FAD-dep_OxRdtase"/>
</dbReference>
<feature type="domain" description="FAD dependent oxidoreductase" evidence="6">
    <location>
        <begin position="5"/>
        <end position="366"/>
    </location>
</feature>
<dbReference type="SUPFAM" id="SSF51905">
    <property type="entry name" value="FAD/NAD(P)-binding domain"/>
    <property type="match status" value="1"/>
</dbReference>
<dbReference type="AlphaFoldDB" id="A0A086Y205"/>
<accession>A0A086Y205</accession>
<keyword evidence="2" id="KW-0285">Flavoprotein</keyword>
<dbReference type="RefSeq" id="WP_176414901.1">
    <property type="nucleotide sequence ID" value="NZ_CAMIFG010000018.1"/>
</dbReference>
<name>A0A086Y205_9RHOB</name>
<dbReference type="STRING" id="195105.CN97_18635"/>
<keyword evidence="8" id="KW-1185">Reference proteome</keyword>
<dbReference type="PANTHER" id="PTHR43104:SF4">
    <property type="entry name" value="L-2-HYDROXYGLUTARATE DEHYDROGENASE, MITOCHONDRIAL"/>
    <property type="match status" value="1"/>
</dbReference>
<organism evidence="7 8">
    <name type="scientific">Haematobacter massiliensis</name>
    <dbReference type="NCBI Taxonomy" id="195105"/>
    <lineage>
        <taxon>Bacteria</taxon>
        <taxon>Pseudomonadati</taxon>
        <taxon>Pseudomonadota</taxon>
        <taxon>Alphaproteobacteria</taxon>
        <taxon>Rhodobacterales</taxon>
        <taxon>Paracoccaceae</taxon>
        <taxon>Haematobacter</taxon>
    </lineage>
</organism>
<comment type="cofactor">
    <cofactor evidence="1">
        <name>FAD</name>
        <dbReference type="ChEBI" id="CHEBI:57692"/>
    </cofactor>
</comment>
<evidence type="ECO:0000256" key="2">
    <source>
        <dbReference type="ARBA" id="ARBA00022630"/>
    </source>
</evidence>
<gene>
    <name evidence="7" type="ORF">CN97_18635</name>
</gene>
<dbReference type="GO" id="GO:0047545">
    <property type="term" value="F:(S)-2-hydroxyglutarate dehydrogenase activity"/>
    <property type="evidence" value="ECO:0007669"/>
    <property type="project" value="TreeGrafter"/>
</dbReference>
<comment type="similarity">
    <text evidence="5">Belongs to the L2HGDH family.</text>
</comment>
<evidence type="ECO:0000256" key="4">
    <source>
        <dbReference type="ARBA" id="ARBA00023002"/>
    </source>
</evidence>
<evidence type="ECO:0000313" key="8">
    <source>
        <dbReference type="Proteomes" id="UP000028826"/>
    </source>
</evidence>
<keyword evidence="3" id="KW-0274">FAD</keyword>
<keyword evidence="4" id="KW-0560">Oxidoreductase</keyword>
<evidence type="ECO:0000256" key="1">
    <source>
        <dbReference type="ARBA" id="ARBA00001974"/>
    </source>
</evidence>
<reference evidence="7 8" key="1">
    <citation type="submission" date="2014-03" db="EMBL/GenBank/DDBJ databases">
        <title>Genome of Haematobacter massiliensis CCUG 47968.</title>
        <authorList>
            <person name="Wang D."/>
            <person name="Wang G."/>
        </authorList>
    </citation>
    <scope>NUCLEOTIDE SEQUENCE [LARGE SCALE GENOMIC DNA]</scope>
    <source>
        <strain evidence="7 8">CCUG 47968</strain>
    </source>
</reference>
<dbReference type="EMBL" id="JGYG01000008">
    <property type="protein sequence ID" value="KFI28305.1"/>
    <property type="molecule type" value="Genomic_DNA"/>
</dbReference>
<protein>
    <submittedName>
        <fullName evidence="7">FAD-dependent oxidoreductase</fullName>
    </submittedName>
</protein>
<dbReference type="Pfam" id="PF01266">
    <property type="entry name" value="DAO"/>
    <property type="match status" value="1"/>
</dbReference>
<evidence type="ECO:0000256" key="3">
    <source>
        <dbReference type="ARBA" id="ARBA00022827"/>
    </source>
</evidence>
<dbReference type="Gene3D" id="3.30.9.10">
    <property type="entry name" value="D-Amino Acid Oxidase, subunit A, domain 2"/>
    <property type="match status" value="1"/>
</dbReference>
<dbReference type="Gene3D" id="3.50.50.60">
    <property type="entry name" value="FAD/NAD(P)-binding domain"/>
    <property type="match status" value="1"/>
</dbReference>
<dbReference type="PANTHER" id="PTHR43104">
    <property type="entry name" value="L-2-HYDROXYGLUTARATE DEHYDROGENASE, MITOCHONDRIAL"/>
    <property type="match status" value="1"/>
</dbReference>
<dbReference type="eggNOG" id="COG0579">
    <property type="taxonomic scope" value="Bacteria"/>
</dbReference>
<comment type="caution">
    <text evidence="7">The sequence shown here is derived from an EMBL/GenBank/DDBJ whole genome shotgun (WGS) entry which is preliminary data.</text>
</comment>
<sequence>MDRVDCIIAGAGVVGLAIAREMARRGVEVLILEREAAYGTGTSSRNSEVIHAGIHYDPGSLKARLCVRGRDMLYAYAAENGVPHRRCGKLIVATSADQTAALDGIVARAAASGVTDLRRLSAAEAQAMEPQLSCTAALLSPSTGIVDSHALMLSLLGQAEAGGAMLSLGSRVEAVEVVPDGFVVTTRDMASGERFTMGARMFINAAGLHASEVAAAIRGLSPGHVPQTLYARGNYYSLPGRPAFSRLVYPVPEPGGLGVHLTLDLAGGMRFGPDVDWIETVDYRVNGARRGHFQTEIRKYWPGLPEDALAPTYCGIRPKLSGPGAPAADFRIDGEEVHGVPGLVNLFGIESPGLTSSLAIAELVSARLPAAR</sequence>
<dbReference type="InterPro" id="IPR036188">
    <property type="entry name" value="FAD/NAD-bd_sf"/>
</dbReference>